<dbReference type="Proteomes" id="UP000321570">
    <property type="component" value="Unassembled WGS sequence"/>
</dbReference>
<protein>
    <submittedName>
        <fullName evidence="1">Uncharacterized protein</fullName>
    </submittedName>
</protein>
<accession>A0A564YQD2</accession>
<sequence>SSISSIRQRKTIHLKLLSLVTFLILSRNVYTNCSHKSNYGIALLLSSSATCYSLPAKLR</sequence>
<evidence type="ECO:0000313" key="2">
    <source>
        <dbReference type="Proteomes" id="UP000321570"/>
    </source>
</evidence>
<gene>
    <name evidence="1" type="ORF">WMSIL1_LOCUS8781</name>
</gene>
<dbReference type="AlphaFoldDB" id="A0A564YQD2"/>
<organism evidence="1 2">
    <name type="scientific">Hymenolepis diminuta</name>
    <name type="common">Rat tapeworm</name>
    <dbReference type="NCBI Taxonomy" id="6216"/>
    <lineage>
        <taxon>Eukaryota</taxon>
        <taxon>Metazoa</taxon>
        <taxon>Spiralia</taxon>
        <taxon>Lophotrochozoa</taxon>
        <taxon>Platyhelminthes</taxon>
        <taxon>Cestoda</taxon>
        <taxon>Eucestoda</taxon>
        <taxon>Cyclophyllidea</taxon>
        <taxon>Hymenolepididae</taxon>
        <taxon>Hymenolepis</taxon>
    </lineage>
</organism>
<keyword evidence="2" id="KW-1185">Reference proteome</keyword>
<proteinExistence type="predicted"/>
<dbReference type="EMBL" id="CABIJS010000333">
    <property type="protein sequence ID" value="VUZ49426.1"/>
    <property type="molecule type" value="Genomic_DNA"/>
</dbReference>
<name>A0A564YQD2_HYMDI</name>
<feature type="non-terminal residue" evidence="1">
    <location>
        <position position="1"/>
    </location>
</feature>
<reference evidence="1 2" key="1">
    <citation type="submission" date="2019-07" db="EMBL/GenBank/DDBJ databases">
        <authorList>
            <person name="Jastrzebski P J."/>
            <person name="Paukszto L."/>
            <person name="Jastrzebski P J."/>
        </authorList>
    </citation>
    <scope>NUCLEOTIDE SEQUENCE [LARGE SCALE GENOMIC DNA]</scope>
    <source>
        <strain evidence="1 2">WMS-il1</strain>
    </source>
</reference>
<evidence type="ECO:0000313" key="1">
    <source>
        <dbReference type="EMBL" id="VUZ49426.1"/>
    </source>
</evidence>